<sequence>MIGWLGELQALLAHGDAAVLLTVARAEGDAPRHAGTKMIVARDRLVGSIGGGGLEVRAVEIARQMLRDGDTPRLLQRFGLDDASPGSAAVLAFERLSVADLPWVSRLAKRAAVGTASVRTVGFGDPTAPVLISDAERRRADCLLWDAGPLLTETIVDDSQPLYIVGAGPVARALVGLLAPLPFKAVWVDDVAPTVPDLPPNVQPASKPMQAIGDAPADAFYLLATDSEPLDVALLDPILRRGDAAFVAVLGTPAKRRRCEMQLASAGIDPGRLAPLAESAGIAGIADGAPAVMAISVAAQLLRARDALRNAG</sequence>
<keyword evidence="4" id="KW-1185">Reference proteome</keyword>
<dbReference type="Pfam" id="PF13478">
    <property type="entry name" value="XdhC_C"/>
    <property type="match status" value="1"/>
</dbReference>
<gene>
    <name evidence="3" type="ORF">SAMN05216551_11532</name>
</gene>
<evidence type="ECO:0000259" key="2">
    <source>
        <dbReference type="Pfam" id="PF13478"/>
    </source>
</evidence>
<dbReference type="Pfam" id="PF02625">
    <property type="entry name" value="XdhC_CoxI"/>
    <property type="match status" value="1"/>
</dbReference>
<dbReference type="InterPro" id="IPR027051">
    <property type="entry name" value="XdhC_Rossmann_dom"/>
</dbReference>
<dbReference type="InterPro" id="IPR052698">
    <property type="entry name" value="MoCofactor_Util/Proc"/>
</dbReference>
<dbReference type="NCBIfam" id="TIGR02964">
    <property type="entry name" value="xanthine_xdhC"/>
    <property type="match status" value="1"/>
</dbReference>
<evidence type="ECO:0000313" key="4">
    <source>
        <dbReference type="Proteomes" id="UP000243719"/>
    </source>
</evidence>
<reference evidence="4" key="1">
    <citation type="submission" date="2016-09" db="EMBL/GenBank/DDBJ databases">
        <authorList>
            <person name="Varghese N."/>
            <person name="Submissions S."/>
        </authorList>
    </citation>
    <scope>NUCLEOTIDE SEQUENCE [LARGE SCALE GENOMIC DNA]</scope>
    <source>
        <strain evidence="4">JS23</strain>
    </source>
</reference>
<feature type="domain" description="XdhC Rossmann" evidence="2">
    <location>
        <begin position="162"/>
        <end position="301"/>
    </location>
</feature>
<organism evidence="3 4">
    <name type="scientific">Chitinasiproducens palmae</name>
    <dbReference type="NCBI Taxonomy" id="1770053"/>
    <lineage>
        <taxon>Bacteria</taxon>
        <taxon>Pseudomonadati</taxon>
        <taxon>Pseudomonadota</taxon>
        <taxon>Betaproteobacteria</taxon>
        <taxon>Burkholderiales</taxon>
        <taxon>Burkholderiaceae</taxon>
        <taxon>Chitinasiproducens</taxon>
    </lineage>
</organism>
<accession>A0A1H2PV45</accession>
<dbReference type="InterPro" id="IPR003777">
    <property type="entry name" value="XdhC_CoxI"/>
</dbReference>
<dbReference type="InterPro" id="IPR014308">
    <property type="entry name" value="Xanthine_DH_XdhC"/>
</dbReference>
<evidence type="ECO:0000313" key="3">
    <source>
        <dbReference type="EMBL" id="SDV51111.1"/>
    </source>
</evidence>
<dbReference type="RefSeq" id="WP_091912540.1">
    <property type="nucleotide sequence ID" value="NZ_FNLO01000015.1"/>
</dbReference>
<protein>
    <submittedName>
        <fullName evidence="3">Molybdenum cofactor sulfurylase</fullName>
    </submittedName>
</protein>
<evidence type="ECO:0000259" key="1">
    <source>
        <dbReference type="Pfam" id="PF02625"/>
    </source>
</evidence>
<feature type="domain" description="XdhC- CoxI" evidence="1">
    <location>
        <begin position="12"/>
        <end position="78"/>
    </location>
</feature>
<dbReference type="OrthoDB" id="61481at2"/>
<dbReference type="EMBL" id="FNLO01000015">
    <property type="protein sequence ID" value="SDV51111.1"/>
    <property type="molecule type" value="Genomic_DNA"/>
</dbReference>
<name>A0A1H2PV45_9BURK</name>
<proteinExistence type="predicted"/>
<dbReference type="AlphaFoldDB" id="A0A1H2PV45"/>
<dbReference type="PANTHER" id="PTHR30388">
    <property type="entry name" value="ALDEHYDE OXIDOREDUCTASE MOLYBDENUM COFACTOR ASSEMBLY PROTEIN"/>
    <property type="match status" value="1"/>
</dbReference>
<dbReference type="STRING" id="1770053.SAMN05216551_11532"/>
<dbReference type="Gene3D" id="3.40.50.720">
    <property type="entry name" value="NAD(P)-binding Rossmann-like Domain"/>
    <property type="match status" value="1"/>
</dbReference>
<dbReference type="PANTHER" id="PTHR30388:SF6">
    <property type="entry name" value="XANTHINE DEHYDROGENASE SUBUNIT A-RELATED"/>
    <property type="match status" value="1"/>
</dbReference>
<dbReference type="Proteomes" id="UP000243719">
    <property type="component" value="Unassembled WGS sequence"/>
</dbReference>